<organism evidence="2 3">
    <name type="scientific">Acidovorax facilis</name>
    <dbReference type="NCBI Taxonomy" id="12917"/>
    <lineage>
        <taxon>Bacteria</taxon>
        <taxon>Pseudomonadati</taxon>
        <taxon>Pseudomonadota</taxon>
        <taxon>Betaproteobacteria</taxon>
        <taxon>Burkholderiales</taxon>
        <taxon>Comamonadaceae</taxon>
        <taxon>Acidovorax</taxon>
    </lineage>
</organism>
<dbReference type="RefSeq" id="WP_252635868.1">
    <property type="nucleotide sequence ID" value="NZ_JAMXAX010000138.1"/>
</dbReference>
<dbReference type="InterPro" id="IPR038726">
    <property type="entry name" value="PDDEXK_AddAB-type"/>
</dbReference>
<reference evidence="3" key="1">
    <citation type="journal article" date="2019" name="Int. J. Syst. Evol. Microbiol.">
        <title>The Global Catalogue of Microorganisms (GCM) 10K type strain sequencing project: providing services to taxonomists for standard genome sequencing and annotation.</title>
        <authorList>
            <consortium name="The Broad Institute Genomics Platform"/>
            <consortium name="The Broad Institute Genome Sequencing Center for Infectious Disease"/>
            <person name="Wu L."/>
            <person name="Ma J."/>
        </authorList>
    </citation>
    <scope>NUCLEOTIDE SEQUENCE [LARGE SCALE GENOMIC DNA]</scope>
    <source>
        <strain evidence="3">CCUG 2113</strain>
    </source>
</reference>
<name>A0ABV8DIA9_9BURK</name>
<comment type="caution">
    <text evidence="2">The sequence shown here is derived from an EMBL/GenBank/DDBJ whole genome shotgun (WGS) entry which is preliminary data.</text>
</comment>
<dbReference type="Pfam" id="PF12705">
    <property type="entry name" value="PDDEXK_1"/>
    <property type="match status" value="1"/>
</dbReference>
<dbReference type="Proteomes" id="UP001595693">
    <property type="component" value="Unassembled WGS sequence"/>
</dbReference>
<feature type="domain" description="PD-(D/E)XK endonuclease-like" evidence="1">
    <location>
        <begin position="596"/>
        <end position="788"/>
    </location>
</feature>
<dbReference type="EMBL" id="JBHSAJ010000163">
    <property type="protein sequence ID" value="MFC3938057.1"/>
    <property type="molecule type" value="Genomic_DNA"/>
</dbReference>
<sequence length="883" mass="94182">MKITFSLHAGGWQGAAAAPHLGRPVLSPPAFLGLLEVQLGLAGPPTVMARRTAAFLVALRAADAPGRFFHSSLQADEMGTAAALLAWRDEWFLAGWDGKSREGWPSRLGDMAAVEAAAVGRIGFGEGERLALVAERIAKRRIPIEKVLVLEPLAAFPLRWRSVLEQLPVEIILPRQAQAAGDLGAVQQRCLAAAVEGTLAPVGAFAADGSIAVMRPLSVEAAEHWLSNQYHTAPVAARLIVCDEPALGSSLDETLRATGVPICGYSESSSLRPTVQALPLALETLWDPVEPARLLDFLMHPVGPLPASVRRRLGRAFAAEPGIGGQAWTTVRDELRAELEPEADRKVTEWLEGPRYDRLAGAPLDLVVNRVGLLRSALQARLLKVIEERGVGEADLRSAVSQCSAVMDALNDLRTSAADMVKPRLLEQLVAQTTADAANTLAVAEVGCVASAASVAACAVESADEVIWWMPGSPKLPAAHPWLQVELDALKAAGVDLLDPGAEMAAMMTLWIRPILAARKRLVLVLPPEGAELHPAWQLVSVVAPQLRITVLEHDDLGKVAVAAQELPLARGAWRFDPGAKWRGTFPAPTRRDAQSFSSLEVAFNNPALAVLQDAAHLRAGNMHAPEQDTRLLGTLAHRLVQILLSDPAALGWSPKQVEDWFGPAADKLLKTEGMPLLAPGSSMQLTQFKAAALGGIISLVAYLNAAGVKRVEAERSLKGALGALPLRGDTDLLLYLDKGATAALDLKWSRAARYRDKLAGGDFLQLALYAHMVEQETGAPPVAVGFFTFLDGGLSTLNDGVFGDKARVISPKDGQTTGLLVKGAAASWEWRVQQWQAGEVDVIGDGLLPAPTVPPDGCLPLRTLGPWHLDYVRLFGQAEGEA</sequence>
<accession>A0ABV8DIA9</accession>
<proteinExistence type="predicted"/>
<keyword evidence="3" id="KW-1185">Reference proteome</keyword>
<evidence type="ECO:0000313" key="3">
    <source>
        <dbReference type="Proteomes" id="UP001595693"/>
    </source>
</evidence>
<protein>
    <submittedName>
        <fullName evidence="2">PD-(D/E)XK nuclease family protein</fullName>
    </submittedName>
</protein>
<gene>
    <name evidence="2" type="ORF">ACFOW3_25900</name>
</gene>
<evidence type="ECO:0000259" key="1">
    <source>
        <dbReference type="Pfam" id="PF12705"/>
    </source>
</evidence>
<evidence type="ECO:0000313" key="2">
    <source>
        <dbReference type="EMBL" id="MFC3938057.1"/>
    </source>
</evidence>